<dbReference type="EMBL" id="CP054493">
    <property type="protein sequence ID" value="QOY55579.1"/>
    <property type="molecule type" value="Genomic_DNA"/>
</dbReference>
<protein>
    <submittedName>
        <fullName evidence="3">FAD-binding oxidoreductase</fullName>
    </submittedName>
</protein>
<evidence type="ECO:0000313" key="3">
    <source>
        <dbReference type="EMBL" id="QOY55579.1"/>
    </source>
</evidence>
<dbReference type="AlphaFoldDB" id="A0A7S7M313"/>
<feature type="domain" description="FAD dependent oxidoreductase" evidence="2">
    <location>
        <begin position="5"/>
        <end position="356"/>
    </location>
</feature>
<dbReference type="Pfam" id="PF01266">
    <property type="entry name" value="DAO"/>
    <property type="match status" value="1"/>
</dbReference>
<dbReference type="InterPro" id="IPR036188">
    <property type="entry name" value="FAD/NAD-bd_sf"/>
</dbReference>
<dbReference type="Gene3D" id="3.50.50.60">
    <property type="entry name" value="FAD/NAD(P)-binding domain"/>
    <property type="match status" value="1"/>
</dbReference>
<dbReference type="PROSITE" id="PS51257">
    <property type="entry name" value="PROKAR_LIPOPROTEIN"/>
    <property type="match status" value="1"/>
</dbReference>
<accession>A0A7S7M313</accession>
<dbReference type="RefSeq" id="WP_194367618.1">
    <property type="nucleotide sequence ID" value="NZ_CP054493.1"/>
</dbReference>
<dbReference type="PANTHER" id="PTHR13847:SF289">
    <property type="entry name" value="GLYCINE OXIDASE"/>
    <property type="match status" value="1"/>
</dbReference>
<proteinExistence type="predicted"/>
<dbReference type="Gene3D" id="3.30.9.10">
    <property type="entry name" value="D-Amino Acid Oxidase, subunit A, domain 2"/>
    <property type="match status" value="1"/>
</dbReference>
<dbReference type="InterPro" id="IPR006076">
    <property type="entry name" value="FAD-dep_OxRdtase"/>
</dbReference>
<keyword evidence="4" id="KW-1185">Reference proteome</keyword>
<reference evidence="3 4" key="1">
    <citation type="submission" date="2020-05" db="EMBL/GenBank/DDBJ databases">
        <title>Sulfurimonas marisnigri, sp. nov., and Sulfurimonas baltica, sp. nov., manganese oxide reducing chemolithoautotrophs of the class Epsilonproteobacteria isolated from the pelagic redoxclines of the Black and Baltic Seas and emended description of the genus Sulfurimonas.</title>
        <authorList>
            <person name="Henkel J.V."/>
            <person name="Laudan C."/>
            <person name="Werner J."/>
            <person name="Neu T."/>
            <person name="Plewe S."/>
            <person name="Sproer C."/>
            <person name="Bunk B."/>
            <person name="Schulz-Vogt H.N."/>
        </authorList>
    </citation>
    <scope>NUCLEOTIDE SEQUENCE [LARGE SCALE GENOMIC DNA]</scope>
    <source>
        <strain evidence="3 4">SoZ1</strain>
    </source>
</reference>
<dbReference type="GO" id="GO:0005737">
    <property type="term" value="C:cytoplasm"/>
    <property type="evidence" value="ECO:0007669"/>
    <property type="project" value="TreeGrafter"/>
</dbReference>
<name>A0A7S7M313_9BACT</name>
<dbReference type="PANTHER" id="PTHR13847">
    <property type="entry name" value="SARCOSINE DEHYDROGENASE-RELATED"/>
    <property type="match status" value="1"/>
</dbReference>
<sequence>MKTYDFIIIGAGSAGCNISYALQKSAKKIAVIDRKGIARGASGAAGAFLSPLPGKENLYNNFVNSALEFSIDFYEKLIPEAVNKKGVLRVPNDNFELNKLKDNALSYGYYDNKKLQDISKNFKEIDGYYYENAAVINPLTVCTKLLENCDLYIKDIKKLTFEDGFYNIDDIRAKNIILAQGGSSSLVKVPYMAITHVFGLKIDVKTTTKIPFNIHKSISVSTNKNDGTVAIGATQIRHFATNEIECYTTCDECGFYVDSEKDQIDSLLTQANELIKLENLEVVKIFKGARATIKSFFPVIGKAIDYKSSVEKHPSIKNGTKIPFDALEYYPNIHVINALGSRGFVFGPYLAKILSENLLNDVEIPKEISTQKLFYKMARK</sequence>
<organism evidence="3 4">
    <name type="scientific">Candidatus Sulfurimonas marisnigri</name>
    <dbReference type="NCBI Taxonomy" id="2740405"/>
    <lineage>
        <taxon>Bacteria</taxon>
        <taxon>Pseudomonadati</taxon>
        <taxon>Campylobacterota</taxon>
        <taxon>Epsilonproteobacteria</taxon>
        <taxon>Campylobacterales</taxon>
        <taxon>Sulfurimonadaceae</taxon>
        <taxon>Sulfurimonas</taxon>
    </lineage>
</organism>
<gene>
    <name evidence="3" type="ORF">HUE87_04950</name>
</gene>
<dbReference type="KEGG" id="smas:HUE87_04950"/>
<keyword evidence="1" id="KW-0560">Oxidoreductase</keyword>
<evidence type="ECO:0000313" key="4">
    <source>
        <dbReference type="Proteomes" id="UP000593836"/>
    </source>
</evidence>
<dbReference type="GO" id="GO:0016491">
    <property type="term" value="F:oxidoreductase activity"/>
    <property type="evidence" value="ECO:0007669"/>
    <property type="project" value="UniProtKB-KW"/>
</dbReference>
<evidence type="ECO:0000256" key="1">
    <source>
        <dbReference type="ARBA" id="ARBA00023002"/>
    </source>
</evidence>
<dbReference type="Proteomes" id="UP000593836">
    <property type="component" value="Chromosome"/>
</dbReference>
<dbReference type="SUPFAM" id="SSF51905">
    <property type="entry name" value="FAD/NAD(P)-binding domain"/>
    <property type="match status" value="1"/>
</dbReference>
<evidence type="ECO:0000259" key="2">
    <source>
        <dbReference type="Pfam" id="PF01266"/>
    </source>
</evidence>